<keyword evidence="5" id="KW-1185">Reference proteome</keyword>
<dbReference type="NCBIfam" id="TIGR00055">
    <property type="entry name" value="uppS"/>
    <property type="match status" value="1"/>
</dbReference>
<dbReference type="InterPro" id="IPR036424">
    <property type="entry name" value="UPP_synth-like_sf"/>
</dbReference>
<name>A0AAD5WTB0_9PEZI</name>
<comment type="caution">
    <text evidence="4">The sequence shown here is derived from an EMBL/GenBank/DDBJ whole genome shotgun (WGS) entry which is preliminary data.</text>
</comment>
<feature type="compositionally biased region" description="Low complexity" evidence="3">
    <location>
        <begin position="282"/>
        <end position="294"/>
    </location>
</feature>
<evidence type="ECO:0000313" key="5">
    <source>
        <dbReference type="Proteomes" id="UP001201980"/>
    </source>
</evidence>
<proteinExistence type="inferred from homology"/>
<dbReference type="Pfam" id="PF01255">
    <property type="entry name" value="Prenyltransf"/>
    <property type="match status" value="2"/>
</dbReference>
<dbReference type="AlphaFoldDB" id="A0AAD5WTB0"/>
<dbReference type="HAMAP" id="MF_01139">
    <property type="entry name" value="ISPT"/>
    <property type="match status" value="1"/>
</dbReference>
<dbReference type="SUPFAM" id="SSF64005">
    <property type="entry name" value="Undecaprenyl diphosphate synthase"/>
    <property type="match status" value="2"/>
</dbReference>
<accession>A0AAD5WTB0</accession>
<dbReference type="PROSITE" id="PS01066">
    <property type="entry name" value="UPP_SYNTHASE"/>
    <property type="match status" value="1"/>
</dbReference>
<evidence type="ECO:0000256" key="1">
    <source>
        <dbReference type="ARBA" id="ARBA00005432"/>
    </source>
</evidence>
<dbReference type="PANTHER" id="PTHR10291:SF43">
    <property type="entry name" value="DEHYDRODOLICHYL DIPHOSPHATE SYNTHASE COMPLEX SUBUNIT DHDDS"/>
    <property type="match status" value="1"/>
</dbReference>
<sequence length="528" mass="57312">MSSLHLSRFRSWLLFSPPAELLITQLRELLIGALSKGPIPQHVAFIMDGNRRYARSHKIETIEGHSRGFEALARILDICYKCGVKAVTVYAFSTENFARPKYEVDGLMQLAKVKLAQLSEHGELLDRYGASIRILGERGRIPDDVLEVCDRAVEMTSGNTDAILNICFPYTSREEITAAIRSTVTEYSTPPQPQTTPFSQSRISQKIRSSKSLNSPSTLEAVSEASTPPSEAGDMETAEPLPQAQESGSSESLGLGSGSREVNSDMLPPPPSLSSLERDISSESSASSSSASSSHSEEADHDDSVSTSTTLYPDYSSSPPKFHPSSTHPFSSHLKAPKRSSSSSSLQSHSHPPSSTSLHPSSKTSQQPQIVNNPETITPSTLSSHLYTSPCPPLDLLVRTSGVTRLSDFMLWQCHEDTHISFLDCLWPEFDLWQFIPVLLEWQWRKKQGGRERERAGGLRDGKGASVGGNGGHSNTENGNGTNKKKNTVITGGAEMVPPPPPTSTGTGSSEKEKAVRRRNVAGKATIA</sequence>
<protein>
    <submittedName>
        <fullName evidence="4">Decaprenyl diphosphate synthase-like protein</fullName>
    </submittedName>
</protein>
<dbReference type="Proteomes" id="UP001201980">
    <property type="component" value="Unassembled WGS sequence"/>
</dbReference>
<feature type="compositionally biased region" description="Low complexity" evidence="3">
    <location>
        <begin position="475"/>
        <end position="493"/>
    </location>
</feature>
<comment type="similarity">
    <text evidence="1">Belongs to the UPP synthase family.</text>
</comment>
<evidence type="ECO:0000313" key="4">
    <source>
        <dbReference type="EMBL" id="KAJ2902010.1"/>
    </source>
</evidence>
<dbReference type="CDD" id="cd00475">
    <property type="entry name" value="Cis_IPPS"/>
    <property type="match status" value="1"/>
</dbReference>
<feature type="region of interest" description="Disordered" evidence="3">
    <location>
        <begin position="185"/>
        <end position="386"/>
    </location>
</feature>
<evidence type="ECO:0000256" key="2">
    <source>
        <dbReference type="ARBA" id="ARBA00022679"/>
    </source>
</evidence>
<dbReference type="EMBL" id="JAKWBI020000127">
    <property type="protein sequence ID" value="KAJ2902010.1"/>
    <property type="molecule type" value="Genomic_DNA"/>
</dbReference>
<dbReference type="GO" id="GO:0016094">
    <property type="term" value="P:polyprenol biosynthetic process"/>
    <property type="evidence" value="ECO:0007669"/>
    <property type="project" value="TreeGrafter"/>
</dbReference>
<dbReference type="PANTHER" id="PTHR10291">
    <property type="entry name" value="DEHYDRODOLICHYL DIPHOSPHATE SYNTHASE FAMILY MEMBER"/>
    <property type="match status" value="1"/>
</dbReference>
<organism evidence="4 5">
    <name type="scientific">Zalerion maritima</name>
    <dbReference type="NCBI Taxonomy" id="339359"/>
    <lineage>
        <taxon>Eukaryota</taxon>
        <taxon>Fungi</taxon>
        <taxon>Dikarya</taxon>
        <taxon>Ascomycota</taxon>
        <taxon>Pezizomycotina</taxon>
        <taxon>Sordariomycetes</taxon>
        <taxon>Lulworthiomycetidae</taxon>
        <taxon>Lulworthiales</taxon>
        <taxon>Lulworthiaceae</taxon>
        <taxon>Zalerion</taxon>
    </lineage>
</organism>
<evidence type="ECO:0000256" key="3">
    <source>
        <dbReference type="SAM" id="MobiDB-lite"/>
    </source>
</evidence>
<keyword evidence="2" id="KW-0808">Transferase</keyword>
<gene>
    <name evidence="4" type="ORF">MKZ38_001103</name>
</gene>
<dbReference type="GO" id="GO:0016020">
    <property type="term" value="C:membrane"/>
    <property type="evidence" value="ECO:0007669"/>
    <property type="project" value="TreeGrafter"/>
</dbReference>
<feature type="compositionally biased region" description="Low complexity" evidence="3">
    <location>
        <begin position="316"/>
        <end position="365"/>
    </location>
</feature>
<feature type="region of interest" description="Disordered" evidence="3">
    <location>
        <begin position="449"/>
        <end position="528"/>
    </location>
</feature>
<dbReference type="GO" id="GO:1904423">
    <property type="term" value="C:dehydrodolichyl diphosphate synthase complex"/>
    <property type="evidence" value="ECO:0007669"/>
    <property type="project" value="TreeGrafter"/>
</dbReference>
<feature type="compositionally biased region" description="Low complexity" evidence="3">
    <location>
        <begin position="195"/>
        <end position="212"/>
    </location>
</feature>
<dbReference type="InterPro" id="IPR018520">
    <property type="entry name" value="UPP_synth-like_CS"/>
</dbReference>
<dbReference type="GO" id="GO:0005811">
    <property type="term" value="C:lipid droplet"/>
    <property type="evidence" value="ECO:0007669"/>
    <property type="project" value="TreeGrafter"/>
</dbReference>
<dbReference type="Gene3D" id="3.40.1180.10">
    <property type="entry name" value="Decaprenyl diphosphate synthase-like"/>
    <property type="match status" value="2"/>
</dbReference>
<feature type="compositionally biased region" description="Basic and acidic residues" evidence="3">
    <location>
        <begin position="295"/>
        <end position="304"/>
    </location>
</feature>
<dbReference type="GO" id="GO:0005783">
    <property type="term" value="C:endoplasmic reticulum"/>
    <property type="evidence" value="ECO:0007669"/>
    <property type="project" value="TreeGrafter"/>
</dbReference>
<dbReference type="InterPro" id="IPR001441">
    <property type="entry name" value="UPP_synth-like"/>
</dbReference>
<feature type="compositionally biased region" description="Polar residues" evidence="3">
    <location>
        <begin position="366"/>
        <end position="386"/>
    </location>
</feature>
<reference evidence="4" key="1">
    <citation type="submission" date="2022-07" db="EMBL/GenBank/DDBJ databases">
        <title>Draft genome sequence of Zalerion maritima ATCC 34329, a (micro)plastics degrading marine fungus.</title>
        <authorList>
            <person name="Paco A."/>
            <person name="Goncalves M.F.M."/>
            <person name="Rocha-Santos T.A.P."/>
            <person name="Alves A."/>
        </authorList>
    </citation>
    <scope>NUCLEOTIDE SEQUENCE</scope>
    <source>
        <strain evidence="4">ATCC 34329</strain>
    </source>
</reference>
<feature type="compositionally biased region" description="Polar residues" evidence="3">
    <location>
        <begin position="213"/>
        <end position="229"/>
    </location>
</feature>
<feature type="compositionally biased region" description="Basic and acidic residues" evidence="3">
    <location>
        <begin position="449"/>
        <end position="463"/>
    </location>
</feature>
<dbReference type="GO" id="GO:0045547">
    <property type="term" value="F:ditrans,polycis-polyprenyl diphosphate synthase [(2E,6E)-farnesyl diphosphate specific] activity"/>
    <property type="evidence" value="ECO:0007669"/>
    <property type="project" value="TreeGrafter"/>
</dbReference>